<evidence type="ECO:0000256" key="1">
    <source>
        <dbReference type="ARBA" id="ARBA00022737"/>
    </source>
</evidence>
<sequence length="916" mass="100620">MRRLLVAAGLFTAIAWAEENYLREAQAYLEQGKLRAAVIQLKNHLRENPLDAEARLLLGQTYLRQGDAAGAVKELEKARDGGLAPERWLVPLGRAYLLQNRPRKVLDGIQPDQAREPALKAKLHALRGEAHLQRRELEAAGREFAAALKLAPQLPEGRLGLARLALAQGQPERALKEVEPLLQGEKTPSAAYLIAMEAKRQLGDLEGAHAAATQALEAQPGNVQALLGRAAVAIALGRTREAAADLEKAAGIAANAPLLHYLQGLLAFREGRLDQAKEALTRVISQASSHLPSKLLLGLIAYRQNELAAAEEYLEAVRARQPDQVAVAKVLGAVKLKRGRPEDAVALLEPYLDRHPDDPQLLALLGSAYLQQRKFDRATELLGRAAELAPDIAVIRTQLALGQIGGGDLEAAAGELEQAVSLEPELVQADVMLVLTRLHQKRYDEALAVAKRMAAAMPDNPMPVNLIAGVLMAKGDKAGAERQWREALARFPDYVTARLNLARLKLSQGELDEAESFYRAILQRHPKHVTALIGLAQVAEARKDLEAMRDYLEKAHDSAPQRPEPAVMLARYHLSRNQGLEAVGVLRPVLEKHPDHPLALLLTAQGQLAAGQPASAAATLRRLVAKRSDNAMALYWLGVAEQRNDAPEAALAAWERALQAKPDFIPAVVARLRLLLEQKRYDEALAAAKELQSRFPERAEGHFWAGQVALAQKDYGTALKALEAAHQRQPGPLTAQQLFFLKRQLGKADEARRFLQDWLAKHPDDTGAWLRLALAEQADGRLQAAIAAYEKVLAASPKNVVARNNLTWLYQQSGDPKALESARRLQTIAQDRPEILDTVGWVYLRQGRVDEALPILQEAAVKAPHLPTIRLHWAEALAAAGRTHEAKLELKRLLERHPAFPERKQAEALLRRLNVD</sequence>
<dbReference type="PROSITE" id="PS50005">
    <property type="entry name" value="TPR"/>
    <property type="match status" value="4"/>
</dbReference>
<dbReference type="PANTHER" id="PTHR45586:SF1">
    <property type="entry name" value="LIPOPOLYSACCHARIDE ASSEMBLY PROTEIN B"/>
    <property type="match status" value="1"/>
</dbReference>
<dbReference type="SUPFAM" id="SSF48452">
    <property type="entry name" value="TPR-like"/>
    <property type="match status" value="5"/>
</dbReference>
<feature type="repeat" description="TPR" evidence="3">
    <location>
        <begin position="495"/>
        <end position="528"/>
    </location>
</feature>
<proteinExistence type="predicted"/>
<dbReference type="Pfam" id="PF13432">
    <property type="entry name" value="TPR_16"/>
    <property type="match status" value="6"/>
</dbReference>
<keyword evidence="2 3" id="KW-0802">TPR repeat</keyword>
<dbReference type="Pfam" id="PF14559">
    <property type="entry name" value="TPR_19"/>
    <property type="match status" value="1"/>
</dbReference>
<dbReference type="EMBL" id="AP024718">
    <property type="protein sequence ID" value="BCX87861.1"/>
    <property type="molecule type" value="Genomic_DNA"/>
</dbReference>
<dbReference type="SMART" id="SM00028">
    <property type="entry name" value="TPR"/>
    <property type="match status" value="18"/>
</dbReference>
<name>A0AAU9CF62_9GAMM</name>
<evidence type="ECO:0000256" key="2">
    <source>
        <dbReference type="ARBA" id="ARBA00022803"/>
    </source>
</evidence>
<evidence type="ECO:0000313" key="4">
    <source>
        <dbReference type="EMBL" id="BCX87861.1"/>
    </source>
</evidence>
<dbReference type="InterPro" id="IPR014266">
    <property type="entry name" value="PEP-CTERM_TPR_PrsT"/>
</dbReference>
<keyword evidence="5" id="KW-1185">Reference proteome</keyword>
<dbReference type="Pfam" id="PF13429">
    <property type="entry name" value="TPR_15"/>
    <property type="match status" value="1"/>
</dbReference>
<reference evidence="5" key="1">
    <citation type="journal article" date="2024" name="Int. J. Syst. Evol. Microbiol.">
        <title>Methylomarinovum tepidoasis sp. nov., a moderately thermophilic methanotroph of the family Methylothermaceae isolated from a deep-sea hydrothermal field.</title>
        <authorList>
            <person name="Hirayama H."/>
            <person name="Takaki Y."/>
            <person name="Abe M."/>
            <person name="Miyazaki M."/>
            <person name="Uematsu K."/>
            <person name="Matsui Y."/>
            <person name="Takai K."/>
        </authorList>
    </citation>
    <scope>NUCLEOTIDE SEQUENCE [LARGE SCALE GENOMIC DNA]</scope>
    <source>
        <strain evidence="5">IN45</strain>
    </source>
</reference>
<dbReference type="PANTHER" id="PTHR45586">
    <property type="entry name" value="TPR REPEAT-CONTAINING PROTEIN PA4667"/>
    <property type="match status" value="1"/>
</dbReference>
<accession>A0AAU9CF62</accession>
<protein>
    <recommendedName>
        <fullName evidence="6">PEP-CTERM system TPR-repeat protein PrsT</fullName>
    </recommendedName>
</protein>
<dbReference type="InterPro" id="IPR051012">
    <property type="entry name" value="CellSynth/LPSAsmb/PSIAsmb"/>
</dbReference>
<organism evidence="4 5">
    <name type="scientific">Methylomarinovum tepidoasis</name>
    <dbReference type="NCBI Taxonomy" id="2840183"/>
    <lineage>
        <taxon>Bacteria</taxon>
        <taxon>Pseudomonadati</taxon>
        <taxon>Pseudomonadota</taxon>
        <taxon>Gammaproteobacteria</taxon>
        <taxon>Methylococcales</taxon>
        <taxon>Methylothermaceae</taxon>
        <taxon>Methylomarinovum</taxon>
    </lineage>
</organism>
<evidence type="ECO:0000313" key="5">
    <source>
        <dbReference type="Proteomes" id="UP001321450"/>
    </source>
</evidence>
<dbReference type="NCBIfam" id="TIGR02917">
    <property type="entry name" value="PEP_TPR_lipo"/>
    <property type="match status" value="1"/>
</dbReference>
<feature type="repeat" description="TPR" evidence="3">
    <location>
        <begin position="359"/>
        <end position="392"/>
    </location>
</feature>
<dbReference type="KEGG" id="meiy:MIN45_P0228"/>
<dbReference type="AlphaFoldDB" id="A0AAU9CF62"/>
<dbReference type="Proteomes" id="UP001321450">
    <property type="component" value="Chromosome"/>
</dbReference>
<dbReference type="InterPro" id="IPR011990">
    <property type="entry name" value="TPR-like_helical_dom_sf"/>
</dbReference>
<evidence type="ECO:0008006" key="6">
    <source>
        <dbReference type="Google" id="ProtNLM"/>
    </source>
</evidence>
<dbReference type="Gene3D" id="1.25.40.10">
    <property type="entry name" value="Tetratricopeptide repeat domain"/>
    <property type="match status" value="6"/>
</dbReference>
<keyword evidence="1" id="KW-0677">Repeat</keyword>
<evidence type="ECO:0000256" key="3">
    <source>
        <dbReference type="PROSITE-ProRule" id="PRU00339"/>
    </source>
</evidence>
<dbReference type="InterPro" id="IPR019734">
    <property type="entry name" value="TPR_rpt"/>
</dbReference>
<feature type="repeat" description="TPR" evidence="3">
    <location>
        <begin position="121"/>
        <end position="154"/>
    </location>
</feature>
<gene>
    <name evidence="4" type="ORF">MIN45_P0228</name>
</gene>
<feature type="repeat" description="TPR" evidence="3">
    <location>
        <begin position="766"/>
        <end position="799"/>
    </location>
</feature>
<dbReference type="RefSeq" id="WP_286292839.1">
    <property type="nucleotide sequence ID" value="NZ_AP024718.1"/>
</dbReference>